<evidence type="ECO:0000256" key="1">
    <source>
        <dbReference type="ARBA" id="ARBA00022485"/>
    </source>
</evidence>
<dbReference type="NCBIfam" id="TIGR02435">
    <property type="entry name" value="CobG"/>
    <property type="match status" value="1"/>
</dbReference>
<dbReference type="Gene3D" id="3.30.413.10">
    <property type="entry name" value="Sulfite Reductase Hemoprotein, domain 1"/>
    <property type="match status" value="2"/>
</dbReference>
<dbReference type="EMBL" id="LCYG01000033">
    <property type="protein sequence ID" value="KLK92485.1"/>
    <property type="molecule type" value="Genomic_DNA"/>
</dbReference>
<dbReference type="InterPro" id="IPR051329">
    <property type="entry name" value="NIR_SIR_4Fe-4S"/>
</dbReference>
<keyword evidence="3" id="KW-0479">Metal-binding</keyword>
<gene>
    <name evidence="8" type="ORF">AA309_14205</name>
</gene>
<keyword evidence="4" id="KW-0560">Oxidoreductase</keyword>
<proteinExistence type="predicted"/>
<accession>A0A0H1RB75</accession>
<keyword evidence="1" id="KW-0004">4Fe-4S</keyword>
<keyword evidence="6" id="KW-0411">Iron-sulfur</keyword>
<dbReference type="PANTHER" id="PTHR32439">
    <property type="entry name" value="FERREDOXIN--NITRITE REDUCTASE, CHLOROPLASTIC"/>
    <property type="match status" value="1"/>
</dbReference>
<name>A0A0H1RB75_9HYPH</name>
<dbReference type="SUPFAM" id="SSF55124">
    <property type="entry name" value="Nitrite/Sulfite reductase N-terminal domain-like"/>
    <property type="match status" value="2"/>
</dbReference>
<dbReference type="AlphaFoldDB" id="A0A0H1RB75"/>
<comment type="caution">
    <text evidence="8">The sequence shown here is derived from an EMBL/GenBank/DDBJ whole genome shotgun (WGS) entry which is preliminary data.</text>
</comment>
<dbReference type="RefSeq" id="WP_047189687.1">
    <property type="nucleotide sequence ID" value="NZ_LCYG01000033.1"/>
</dbReference>
<dbReference type="PANTHER" id="PTHR32439:SF9">
    <property type="entry name" value="BLR3264 PROTEIN"/>
    <property type="match status" value="1"/>
</dbReference>
<evidence type="ECO:0000256" key="5">
    <source>
        <dbReference type="ARBA" id="ARBA00023004"/>
    </source>
</evidence>
<dbReference type="Proteomes" id="UP000035489">
    <property type="component" value="Unassembled WGS sequence"/>
</dbReference>
<evidence type="ECO:0000313" key="8">
    <source>
        <dbReference type="EMBL" id="KLK92485.1"/>
    </source>
</evidence>
<evidence type="ECO:0000256" key="3">
    <source>
        <dbReference type="ARBA" id="ARBA00022723"/>
    </source>
</evidence>
<dbReference type="STRING" id="1225564.AA309_14205"/>
<dbReference type="PATRIC" id="fig|1225564.3.peg.3707"/>
<dbReference type="InterPro" id="IPR036136">
    <property type="entry name" value="Nit/Sulf_reduc_fer-like_dom_sf"/>
</dbReference>
<dbReference type="InterPro" id="IPR045854">
    <property type="entry name" value="NO2/SO3_Rdtase_4Fe4S_sf"/>
</dbReference>
<keyword evidence="9" id="KW-1185">Reference proteome</keyword>
<reference evidence="8 9" key="1">
    <citation type="submission" date="2015-05" db="EMBL/GenBank/DDBJ databases">
        <title>Draft genome sequence of Microvirga vignae strain BR3299, a novel nitrogen fixing bacteria isolated from Brazil semi-aired region.</title>
        <authorList>
            <person name="Zilli J.E."/>
            <person name="Passos S.R."/>
            <person name="Leite J."/>
            <person name="Baldani J.I."/>
            <person name="Xavier G.R."/>
            <person name="Rumjaneck N.G."/>
            <person name="Simoes-Araujo J.L."/>
        </authorList>
    </citation>
    <scope>NUCLEOTIDE SEQUENCE [LARGE SCALE GENOMIC DNA]</scope>
    <source>
        <strain evidence="8 9">BR3299</strain>
    </source>
</reference>
<feature type="domain" description="Nitrite/Sulfite reductase ferredoxin-like" evidence="7">
    <location>
        <begin position="19"/>
        <end position="83"/>
    </location>
</feature>
<evidence type="ECO:0000256" key="2">
    <source>
        <dbReference type="ARBA" id="ARBA00022617"/>
    </source>
</evidence>
<sequence length="432" mass="45263">MTAVSTVMRRGWCPGVRRPMATGDGLLVRLHLLGGSLPADRARLVAGAARKHGNGHLDITGRGNLQIRGVRDETYPALLALLEREGLVEPEGNGPPHPAVTSPLAGIDPHDRFDALALARAIEDRARSIDGLPAKFFIAVDGGGSMPLDAIGADLHLLAQGEGNAAAFGVASPEGLEWIGAAGLSRVPEAVAGILSGYAGMRKAGLTKARRLRHLEQGLVRELADAAALEPTSPPCTRSPARRAGILHAEGDKAVLLALPFGRCGSAQLEQAAAWSERFGMGEIRPSFTRGIMLPGIAETHLATLLDEAHRSGFITEAQDPRLSLLACPGKPDCASALTPAPADALRIASACGHLLSQGVTLHVSGCRKGCAHPSRANLTLVGCDDGRYDVIPNGSPQDAACLHLSIDDLMTRLLPLKILDDLRHALTESAR</sequence>
<dbReference type="GO" id="GO:0051539">
    <property type="term" value="F:4 iron, 4 sulfur cluster binding"/>
    <property type="evidence" value="ECO:0007669"/>
    <property type="project" value="UniProtKB-KW"/>
</dbReference>
<evidence type="ECO:0000256" key="6">
    <source>
        <dbReference type="ARBA" id="ARBA00023014"/>
    </source>
</evidence>
<organism evidence="8 9">
    <name type="scientific">Microvirga vignae</name>
    <dbReference type="NCBI Taxonomy" id="1225564"/>
    <lineage>
        <taxon>Bacteria</taxon>
        <taxon>Pseudomonadati</taxon>
        <taxon>Pseudomonadota</taxon>
        <taxon>Alphaproteobacteria</taxon>
        <taxon>Hyphomicrobiales</taxon>
        <taxon>Methylobacteriaceae</taxon>
        <taxon>Microvirga</taxon>
    </lineage>
</organism>
<dbReference type="GO" id="GO:0046872">
    <property type="term" value="F:metal ion binding"/>
    <property type="evidence" value="ECO:0007669"/>
    <property type="project" value="UniProtKB-KW"/>
</dbReference>
<dbReference type="InterPro" id="IPR012798">
    <property type="entry name" value="Cbl_synth_CobG-like"/>
</dbReference>
<dbReference type="InterPro" id="IPR005117">
    <property type="entry name" value="NiRdtase/SiRdtase_haem-b_fer"/>
</dbReference>
<dbReference type="OrthoDB" id="7459360at2"/>
<protein>
    <recommendedName>
        <fullName evidence="7">Nitrite/Sulfite reductase ferredoxin-like domain-containing protein</fullName>
    </recommendedName>
</protein>
<dbReference type="GO" id="GO:0016491">
    <property type="term" value="F:oxidoreductase activity"/>
    <property type="evidence" value="ECO:0007669"/>
    <property type="project" value="UniProtKB-KW"/>
</dbReference>
<keyword evidence="5" id="KW-0408">Iron</keyword>
<keyword evidence="2" id="KW-0349">Heme</keyword>
<dbReference type="Pfam" id="PF03460">
    <property type="entry name" value="NIR_SIR_ferr"/>
    <property type="match status" value="2"/>
</dbReference>
<evidence type="ECO:0000259" key="7">
    <source>
        <dbReference type="Pfam" id="PF03460"/>
    </source>
</evidence>
<feature type="domain" description="Nitrite/Sulfite reductase ferredoxin-like" evidence="7">
    <location>
        <begin position="251"/>
        <end position="310"/>
    </location>
</feature>
<evidence type="ECO:0000256" key="4">
    <source>
        <dbReference type="ARBA" id="ARBA00023002"/>
    </source>
</evidence>
<evidence type="ECO:0000313" key="9">
    <source>
        <dbReference type="Proteomes" id="UP000035489"/>
    </source>
</evidence>
<dbReference type="SUPFAM" id="SSF56014">
    <property type="entry name" value="Nitrite and sulphite reductase 4Fe-4S domain-like"/>
    <property type="match status" value="2"/>
</dbReference>
<dbReference type="Gene3D" id="3.90.480.10">
    <property type="entry name" value="Sulfite Reductase Hemoprotein,Domain 2"/>
    <property type="match status" value="1"/>
</dbReference>